<keyword evidence="2" id="KW-0614">Plasmid</keyword>
<feature type="region of interest" description="Disordered" evidence="1">
    <location>
        <begin position="22"/>
        <end position="43"/>
    </location>
</feature>
<dbReference type="EnsemblBacteria" id="BAD72053">
    <property type="protein sequence ID" value="BAD72053"/>
    <property type="gene ID" value="BAD72053"/>
</dbReference>
<gene>
    <name evidence="2" type="ordered locus">TTHC006</name>
</gene>
<sequence>MTSTFNPLPSYMSLGIKRGPGVVNRPFRGSPVQGPNGKLQGREVHHPLLPVREAKPELEALQGPGLHHLRRRESGAGHPVRTTASELKAFIHRYAQYQRRYPGWPPSSTTTRTGVF</sequence>
<dbReference type="Proteomes" id="UP000000532">
    <property type="component" value="Plasmid pTT8"/>
</dbReference>
<evidence type="ECO:0000256" key="1">
    <source>
        <dbReference type="SAM" id="MobiDB-lite"/>
    </source>
</evidence>
<geneLocation type="plasmid" evidence="2 3">
    <name>pTT8</name>
</geneLocation>
<keyword evidence="3" id="KW-1185">Reference proteome</keyword>
<dbReference type="HOGENOM" id="CLU_2095759_0_0_0"/>
<proteinExistence type="predicted"/>
<dbReference type="AlphaFoldDB" id="Q5SGM8"/>
<evidence type="ECO:0000313" key="2">
    <source>
        <dbReference type="EMBL" id="BAD72053.1"/>
    </source>
</evidence>
<dbReference type="EMBL" id="AP008228">
    <property type="protein sequence ID" value="BAD72053.1"/>
    <property type="molecule type" value="Genomic_DNA"/>
</dbReference>
<protein>
    <submittedName>
        <fullName evidence="2">Uncharacterized protein</fullName>
    </submittedName>
</protein>
<organism evidence="2 3">
    <name type="scientific">Thermus thermophilus (strain ATCC 27634 / DSM 579 / HB8)</name>
    <dbReference type="NCBI Taxonomy" id="300852"/>
    <lineage>
        <taxon>Bacteria</taxon>
        <taxon>Thermotogati</taxon>
        <taxon>Deinococcota</taxon>
        <taxon>Deinococci</taxon>
        <taxon>Thermales</taxon>
        <taxon>Thermaceae</taxon>
        <taxon>Thermus</taxon>
    </lineage>
</organism>
<name>Q5SGM8_THET8</name>
<evidence type="ECO:0000313" key="3">
    <source>
        <dbReference type="Proteomes" id="UP000000532"/>
    </source>
</evidence>
<accession>Q5SGM8</accession>
<reference evidence="2 3" key="1">
    <citation type="submission" date="2004-11" db="EMBL/GenBank/DDBJ databases">
        <title>Complete genome sequence of Thermus thermophilus HB8.</title>
        <authorList>
            <person name="Masui R."/>
            <person name="Kurokawa K."/>
            <person name="Nakagawa N."/>
            <person name="Tokunaga F."/>
            <person name="Koyama Y."/>
            <person name="Shibata T."/>
            <person name="Oshima T."/>
            <person name="Yokoyama S."/>
            <person name="Yasunaga T."/>
            <person name="Kuramitsu S."/>
        </authorList>
    </citation>
    <scope>NUCLEOTIDE SEQUENCE [LARGE SCALE GENOMIC DNA]</scope>
    <source>
        <strain evidence="3">ATCC 27634 / DSM 579 / HB8</strain>
        <plasmid evidence="2 3">pTT8</plasmid>
    </source>
</reference>
<dbReference type="KEGG" id="ttj:TTHC006"/>